<keyword evidence="3" id="KW-1185">Reference proteome</keyword>
<protein>
    <recommendedName>
        <fullName evidence="4">HTH luxR-type domain-containing protein</fullName>
    </recommendedName>
</protein>
<dbReference type="InterPro" id="IPR016032">
    <property type="entry name" value="Sig_transdc_resp-reg_C-effctor"/>
</dbReference>
<keyword evidence="1" id="KW-0812">Transmembrane</keyword>
<dbReference type="Proteomes" id="UP001165489">
    <property type="component" value="Unassembled WGS sequence"/>
</dbReference>
<evidence type="ECO:0008006" key="4">
    <source>
        <dbReference type="Google" id="ProtNLM"/>
    </source>
</evidence>
<gene>
    <name evidence="2" type="ORF">MM239_19540</name>
</gene>
<comment type="caution">
    <text evidence="2">The sequence shown here is derived from an EMBL/GenBank/DDBJ whole genome shotgun (WGS) entry which is preliminary data.</text>
</comment>
<evidence type="ECO:0000256" key="1">
    <source>
        <dbReference type="SAM" id="Phobius"/>
    </source>
</evidence>
<dbReference type="Gene3D" id="1.10.10.10">
    <property type="entry name" value="Winged helix-like DNA-binding domain superfamily/Winged helix DNA-binding domain"/>
    <property type="match status" value="1"/>
</dbReference>
<dbReference type="InterPro" id="IPR036388">
    <property type="entry name" value="WH-like_DNA-bd_sf"/>
</dbReference>
<keyword evidence="1" id="KW-1133">Transmembrane helix</keyword>
<dbReference type="SUPFAM" id="SSF46894">
    <property type="entry name" value="C-terminal effector domain of the bipartite response regulators"/>
    <property type="match status" value="1"/>
</dbReference>
<proteinExistence type="predicted"/>
<dbReference type="EMBL" id="JAKZGP010000090">
    <property type="protein sequence ID" value="MCH7411589.1"/>
    <property type="molecule type" value="Genomic_DNA"/>
</dbReference>
<reference evidence="2" key="1">
    <citation type="submission" date="2022-03" db="EMBL/GenBank/DDBJ databases">
        <title>De novo assembled genomes of Belliella spp. (Cyclobacteriaceae) strains.</title>
        <authorList>
            <person name="Szabo A."/>
            <person name="Korponai K."/>
            <person name="Felfoldi T."/>
        </authorList>
    </citation>
    <scope>NUCLEOTIDE SEQUENCE</scope>
    <source>
        <strain evidence="2">DSM 111904</strain>
    </source>
</reference>
<accession>A0ABS9V5A8</accession>
<name>A0ABS9V5A8_9BACT</name>
<keyword evidence="1" id="KW-0472">Membrane</keyword>
<dbReference type="RefSeq" id="WP_241350021.1">
    <property type="nucleotide sequence ID" value="NZ_JAKZGP010000090.1"/>
</dbReference>
<organism evidence="2 3">
    <name type="scientific">Belliella filtrata</name>
    <dbReference type="NCBI Taxonomy" id="2923435"/>
    <lineage>
        <taxon>Bacteria</taxon>
        <taxon>Pseudomonadati</taxon>
        <taxon>Bacteroidota</taxon>
        <taxon>Cytophagia</taxon>
        <taxon>Cytophagales</taxon>
        <taxon>Cyclobacteriaceae</taxon>
        <taxon>Belliella</taxon>
    </lineage>
</organism>
<feature type="transmembrane region" description="Helical" evidence="1">
    <location>
        <begin position="12"/>
        <end position="34"/>
    </location>
</feature>
<sequence length="179" mass="21102">MDFRVDTHSWFIFCLLFICGMLFFIVGFIAISYFGRKKQLKRIRDKVNRKGDNFKQYEQKLIDREFVELGQRNSMLELDLSQMLLNSLGLDSNSAAINTFFAEFDRIHPNFNLTLTDLIPNITEHELKLCSLIRMKLTAKEISRLMNITPASVNKARYRLRKKMDLDPKENLDLFLLKI</sequence>
<evidence type="ECO:0000313" key="3">
    <source>
        <dbReference type="Proteomes" id="UP001165489"/>
    </source>
</evidence>
<evidence type="ECO:0000313" key="2">
    <source>
        <dbReference type="EMBL" id="MCH7411589.1"/>
    </source>
</evidence>